<feature type="compositionally biased region" description="Low complexity" evidence="1">
    <location>
        <begin position="196"/>
        <end position="291"/>
    </location>
</feature>
<protein>
    <recommendedName>
        <fullName evidence="2">X-Tfes XVIPCD domain-containing protein</fullName>
    </recommendedName>
</protein>
<dbReference type="KEGG" id="lem:LEN_2331"/>
<sequence>MPFQLYRTDNRPPDTIANDGFQARAPMSADTARAFVQRSLVDPNTDLNLPTAAQGGVMAGYLRTHSNLVGLSSLYQEIRRETSASTLHVSTSPSDGTGGIRSAHLYQIDMPASRLYAWQERGSGLSARPTEVTSFADAHPSNNAYGIPATRPVLLTDTNDLRTATMFAISSPSGDGEVAFLTGIPSQWINNSRTLPGGAWQAMPAQAQGQGAPATTAPTPIAPTSIASSSTAPGASAPLPPVSGSSFPPASSSSTAPSPAVPPQQASHQASSSHAPNVQGTPSAASSSSPEVEGRRPPPVPPRPLSMQTHPYQDAGHANHNLYEQARDGLQRLKPLLPANERTLAAAALADAAQAATPPLRSIDHVTEGRDGRLFAVNGGLHSPTARLAYADPAQVQAQAQVAADHTAGRGAPAQGAANPAAPPQATPGQVATPQLAQPQAPLQAQQPPAQQQQQQQQAQQPAQQEGRVRALTAMFETQNQDQGQNQGGPRQR</sequence>
<dbReference type="RefSeq" id="WP_096377951.1">
    <property type="nucleotide sequence ID" value="NZ_AP014940.1"/>
</dbReference>
<organism evidence="3 4">
    <name type="scientific">Lysobacter enzymogenes</name>
    <dbReference type="NCBI Taxonomy" id="69"/>
    <lineage>
        <taxon>Bacteria</taxon>
        <taxon>Pseudomonadati</taxon>
        <taxon>Pseudomonadota</taxon>
        <taxon>Gammaproteobacteria</taxon>
        <taxon>Lysobacterales</taxon>
        <taxon>Lysobacteraceae</taxon>
        <taxon>Lysobacter</taxon>
    </lineage>
</organism>
<feature type="region of interest" description="Disordered" evidence="1">
    <location>
        <begin position="400"/>
        <end position="493"/>
    </location>
</feature>
<dbReference type="GeneID" id="83064192"/>
<feature type="domain" description="X-Tfes XVIPCD" evidence="2">
    <location>
        <begin position="314"/>
        <end position="400"/>
    </location>
</feature>
<name>A0AAU9AML6_LYSEN</name>
<feature type="compositionally biased region" description="Low complexity" evidence="1">
    <location>
        <begin position="479"/>
        <end position="493"/>
    </location>
</feature>
<evidence type="ECO:0000256" key="1">
    <source>
        <dbReference type="SAM" id="MobiDB-lite"/>
    </source>
</evidence>
<evidence type="ECO:0000259" key="2">
    <source>
        <dbReference type="Pfam" id="PF20410"/>
    </source>
</evidence>
<feature type="region of interest" description="Disordered" evidence="1">
    <location>
        <begin position="195"/>
        <end position="315"/>
    </location>
</feature>
<dbReference type="AlphaFoldDB" id="A0AAU9AML6"/>
<evidence type="ECO:0000313" key="3">
    <source>
        <dbReference type="EMBL" id="BAV97818.1"/>
    </source>
</evidence>
<dbReference type="Proteomes" id="UP000218824">
    <property type="component" value="Chromosome"/>
</dbReference>
<reference evidence="3 4" key="1">
    <citation type="journal article" date="2017" name="DNA Res.">
        <title>Complete genome sequence and expression profile of the commercial lytic enzyme producer Lysobacter enzymogenes M497-1.</title>
        <authorList>
            <person name="Takami H."/>
            <person name="Toyoda A."/>
            <person name="Uchiyama I."/>
            <person name="Itoh T."/>
            <person name="Takaki Y."/>
            <person name="Arai W."/>
            <person name="Nishi S."/>
            <person name="Kawai M."/>
            <person name="Shinya K."/>
            <person name="Ikeda H."/>
        </authorList>
    </citation>
    <scope>NUCLEOTIDE SEQUENCE [LARGE SCALE GENOMIC DNA]</scope>
    <source>
        <strain evidence="3 4">M497-1</strain>
    </source>
</reference>
<gene>
    <name evidence="3" type="ORF">LEN_2331</name>
</gene>
<feature type="compositionally biased region" description="Low complexity" evidence="1">
    <location>
        <begin position="427"/>
        <end position="465"/>
    </location>
</feature>
<dbReference type="EMBL" id="AP014940">
    <property type="protein sequence ID" value="BAV97818.1"/>
    <property type="molecule type" value="Genomic_DNA"/>
</dbReference>
<evidence type="ECO:0000313" key="4">
    <source>
        <dbReference type="Proteomes" id="UP000218824"/>
    </source>
</evidence>
<accession>A0AAU9AML6</accession>
<proteinExistence type="predicted"/>
<feature type="compositionally biased region" description="Low complexity" evidence="1">
    <location>
        <begin position="400"/>
        <end position="420"/>
    </location>
</feature>
<dbReference type="Pfam" id="PF20410">
    <property type="entry name" value="X-Tfes_XVIPCD"/>
    <property type="match status" value="1"/>
</dbReference>
<dbReference type="InterPro" id="IPR046519">
    <property type="entry name" value="X-Tfes_XVIPCD"/>
</dbReference>